<dbReference type="AlphaFoldDB" id="A0AA38CMY6"/>
<keyword evidence="3" id="KW-0472">Membrane</keyword>
<sequence>VCGSKSFEYGLVKLTPARCSPSNNAWKQKSKLYGHMSCKQRVSARAEYDGGSRKGSVTGDFVAGLLLGGAIFGTLGYVFAPQISRSLLSFDRSMFTLEEIEDWWLRRKIPKRVYDKDLEITRKSLNDKIDQLNSAIDEVAAQLKAGEVPSEPEHVSSDVKHAAHA</sequence>
<dbReference type="OMA" id="GKVNTAC"/>
<evidence type="ECO:0000256" key="3">
    <source>
        <dbReference type="SAM" id="Phobius"/>
    </source>
</evidence>
<evidence type="ECO:0000313" key="4">
    <source>
        <dbReference type="EMBL" id="KAH9302687.1"/>
    </source>
</evidence>
<accession>A0AA38CMY6</accession>
<evidence type="ECO:0000256" key="2">
    <source>
        <dbReference type="SAM" id="MobiDB-lite"/>
    </source>
</evidence>
<feature type="compositionally biased region" description="Basic and acidic residues" evidence="2">
    <location>
        <begin position="151"/>
        <end position="165"/>
    </location>
</feature>
<reference evidence="4 5" key="1">
    <citation type="journal article" date="2021" name="Nat. Plants">
        <title>The Taxus genome provides insights into paclitaxel biosynthesis.</title>
        <authorList>
            <person name="Xiong X."/>
            <person name="Gou J."/>
            <person name="Liao Q."/>
            <person name="Li Y."/>
            <person name="Zhou Q."/>
            <person name="Bi G."/>
            <person name="Li C."/>
            <person name="Du R."/>
            <person name="Wang X."/>
            <person name="Sun T."/>
            <person name="Guo L."/>
            <person name="Liang H."/>
            <person name="Lu P."/>
            <person name="Wu Y."/>
            <person name="Zhang Z."/>
            <person name="Ro D.K."/>
            <person name="Shang Y."/>
            <person name="Huang S."/>
            <person name="Yan J."/>
        </authorList>
    </citation>
    <scope>NUCLEOTIDE SEQUENCE [LARGE SCALE GENOMIC DNA]</scope>
    <source>
        <strain evidence="4">Ta-2019</strain>
    </source>
</reference>
<dbReference type="InterPro" id="IPR040377">
    <property type="entry name" value="Ssl2009-like"/>
</dbReference>
<evidence type="ECO:0000313" key="5">
    <source>
        <dbReference type="Proteomes" id="UP000824469"/>
    </source>
</evidence>
<dbReference type="EMBL" id="JAHRHJ020000009">
    <property type="protein sequence ID" value="KAH9302687.1"/>
    <property type="molecule type" value="Genomic_DNA"/>
</dbReference>
<feature type="transmembrane region" description="Helical" evidence="3">
    <location>
        <begin position="61"/>
        <end position="80"/>
    </location>
</feature>
<comment type="caution">
    <text evidence="4">The sequence shown here is derived from an EMBL/GenBank/DDBJ whole genome shotgun (WGS) entry which is preliminary data.</text>
</comment>
<dbReference type="PANTHER" id="PTHR34048">
    <property type="entry name" value="LOW-DENSITY RECEPTOR-LIKE PROTEIN"/>
    <property type="match status" value="1"/>
</dbReference>
<feature type="non-terminal residue" evidence="4">
    <location>
        <position position="165"/>
    </location>
</feature>
<dbReference type="GO" id="GO:0009535">
    <property type="term" value="C:chloroplast thylakoid membrane"/>
    <property type="evidence" value="ECO:0007669"/>
    <property type="project" value="TreeGrafter"/>
</dbReference>
<feature type="region of interest" description="Disordered" evidence="2">
    <location>
        <begin position="146"/>
        <end position="165"/>
    </location>
</feature>
<keyword evidence="3" id="KW-0812">Transmembrane</keyword>
<organism evidence="4 5">
    <name type="scientific">Taxus chinensis</name>
    <name type="common">Chinese yew</name>
    <name type="synonym">Taxus wallichiana var. chinensis</name>
    <dbReference type="NCBI Taxonomy" id="29808"/>
    <lineage>
        <taxon>Eukaryota</taxon>
        <taxon>Viridiplantae</taxon>
        <taxon>Streptophyta</taxon>
        <taxon>Embryophyta</taxon>
        <taxon>Tracheophyta</taxon>
        <taxon>Spermatophyta</taxon>
        <taxon>Pinopsida</taxon>
        <taxon>Pinidae</taxon>
        <taxon>Conifers II</taxon>
        <taxon>Cupressales</taxon>
        <taxon>Taxaceae</taxon>
        <taxon>Taxus</taxon>
    </lineage>
</organism>
<dbReference type="PANTHER" id="PTHR34048:SF3">
    <property type="entry name" value="LOW-DENSITY RECEPTOR-LIKE PROTEIN"/>
    <property type="match status" value="1"/>
</dbReference>
<keyword evidence="1" id="KW-0175">Coiled coil</keyword>
<evidence type="ECO:0000256" key="1">
    <source>
        <dbReference type="SAM" id="Coils"/>
    </source>
</evidence>
<protein>
    <submittedName>
        <fullName evidence="4">Uncharacterized protein</fullName>
    </submittedName>
</protein>
<feature type="coiled-coil region" evidence="1">
    <location>
        <begin position="115"/>
        <end position="142"/>
    </location>
</feature>
<keyword evidence="3" id="KW-1133">Transmembrane helix</keyword>
<dbReference type="GO" id="GO:0009706">
    <property type="term" value="C:chloroplast inner membrane"/>
    <property type="evidence" value="ECO:0007669"/>
    <property type="project" value="TreeGrafter"/>
</dbReference>
<gene>
    <name evidence="4" type="ORF">KI387_014270</name>
</gene>
<keyword evidence="5" id="KW-1185">Reference proteome</keyword>
<dbReference type="Proteomes" id="UP000824469">
    <property type="component" value="Unassembled WGS sequence"/>
</dbReference>
<proteinExistence type="predicted"/>
<name>A0AA38CMY6_TAXCH</name>